<dbReference type="InterPro" id="IPR050448">
    <property type="entry name" value="OpgB/LTA_synthase_biosynth"/>
</dbReference>
<dbReference type="CDD" id="cd16015">
    <property type="entry name" value="LTA_synthase"/>
    <property type="match status" value="1"/>
</dbReference>
<dbReference type="Gene3D" id="3.40.720.10">
    <property type="entry name" value="Alkaline Phosphatase, subunit A"/>
    <property type="match status" value="1"/>
</dbReference>
<keyword evidence="9" id="KW-1185">Reference proteome</keyword>
<feature type="transmembrane region" description="Helical" evidence="6">
    <location>
        <begin position="173"/>
        <end position="191"/>
    </location>
</feature>
<dbReference type="PIRSF" id="PIRSF005091">
    <property type="entry name" value="Mmb_sulf_HI1246"/>
    <property type="match status" value="1"/>
</dbReference>
<keyword evidence="2" id="KW-1003">Cell membrane</keyword>
<keyword evidence="8" id="KW-0808">Transferase</keyword>
<evidence type="ECO:0000256" key="3">
    <source>
        <dbReference type="ARBA" id="ARBA00022692"/>
    </source>
</evidence>
<evidence type="ECO:0000256" key="4">
    <source>
        <dbReference type="ARBA" id="ARBA00022989"/>
    </source>
</evidence>
<evidence type="ECO:0000259" key="7">
    <source>
        <dbReference type="Pfam" id="PF00884"/>
    </source>
</evidence>
<evidence type="ECO:0000313" key="8">
    <source>
        <dbReference type="EMBL" id="MFC0308204.1"/>
    </source>
</evidence>
<evidence type="ECO:0000256" key="1">
    <source>
        <dbReference type="ARBA" id="ARBA00004651"/>
    </source>
</evidence>
<dbReference type="EC" id="2.7.8.-" evidence="8"/>
<reference evidence="8 9" key="1">
    <citation type="submission" date="2024-09" db="EMBL/GenBank/DDBJ databases">
        <authorList>
            <person name="Sun Q."/>
            <person name="Mori K."/>
        </authorList>
    </citation>
    <scope>NUCLEOTIDE SEQUENCE [LARGE SCALE GENOMIC DNA]</scope>
    <source>
        <strain evidence="8 9">CCM 7539</strain>
    </source>
</reference>
<dbReference type="GO" id="GO:0016740">
    <property type="term" value="F:transferase activity"/>
    <property type="evidence" value="ECO:0007669"/>
    <property type="project" value="UniProtKB-KW"/>
</dbReference>
<accession>A0ABV6GXV4</accession>
<dbReference type="Pfam" id="PF00884">
    <property type="entry name" value="Sulfatase"/>
    <property type="match status" value="1"/>
</dbReference>
<protein>
    <submittedName>
        <fullName evidence="8">LTA synthase family protein</fullName>
        <ecNumber evidence="8">2.7.8.-</ecNumber>
    </submittedName>
</protein>
<keyword evidence="4 6" id="KW-1133">Transmembrane helix</keyword>
<evidence type="ECO:0000256" key="6">
    <source>
        <dbReference type="SAM" id="Phobius"/>
    </source>
</evidence>
<dbReference type="SUPFAM" id="SSF53649">
    <property type="entry name" value="Alkaline phosphatase-like"/>
    <property type="match status" value="1"/>
</dbReference>
<evidence type="ECO:0000313" key="9">
    <source>
        <dbReference type="Proteomes" id="UP001589767"/>
    </source>
</evidence>
<dbReference type="Proteomes" id="UP001589767">
    <property type="component" value="Unassembled WGS sequence"/>
</dbReference>
<keyword evidence="3 6" id="KW-0812">Transmembrane</keyword>
<comment type="caution">
    <text evidence="8">The sequence shown here is derived from an EMBL/GenBank/DDBJ whole genome shotgun (WGS) entry which is preliminary data.</text>
</comment>
<dbReference type="InterPro" id="IPR000917">
    <property type="entry name" value="Sulfatase_N"/>
</dbReference>
<dbReference type="RefSeq" id="WP_382367736.1">
    <property type="nucleotide sequence ID" value="NZ_JBHLWB010000001.1"/>
</dbReference>
<feature type="transmembrane region" description="Helical" evidence="6">
    <location>
        <begin position="54"/>
        <end position="76"/>
    </location>
</feature>
<gene>
    <name evidence="8" type="ORF">ACFFHK_00575</name>
</gene>
<proteinExistence type="predicted"/>
<comment type="subcellular location">
    <subcellularLocation>
        <location evidence="1">Cell membrane</location>
        <topology evidence="1">Multi-pass membrane protein</topology>
    </subcellularLocation>
</comment>
<dbReference type="InterPro" id="IPR012160">
    <property type="entry name" value="LtaS-like"/>
</dbReference>
<organism evidence="8 9">
    <name type="scientific">Gallibacterium trehalosifermentans</name>
    <dbReference type="NCBI Taxonomy" id="516935"/>
    <lineage>
        <taxon>Bacteria</taxon>
        <taxon>Pseudomonadati</taxon>
        <taxon>Pseudomonadota</taxon>
        <taxon>Gammaproteobacteria</taxon>
        <taxon>Pasteurellales</taxon>
        <taxon>Pasteurellaceae</taxon>
        <taxon>Gallibacterium</taxon>
    </lineage>
</organism>
<feature type="transmembrane region" description="Helical" evidence="6">
    <location>
        <begin position="126"/>
        <end position="153"/>
    </location>
</feature>
<evidence type="ECO:0000256" key="5">
    <source>
        <dbReference type="ARBA" id="ARBA00023136"/>
    </source>
</evidence>
<dbReference type="PANTHER" id="PTHR47371:SF3">
    <property type="entry name" value="PHOSPHOGLYCEROL TRANSFERASE I"/>
    <property type="match status" value="1"/>
</dbReference>
<evidence type="ECO:0000256" key="2">
    <source>
        <dbReference type="ARBA" id="ARBA00022475"/>
    </source>
</evidence>
<feature type="transmembrane region" description="Helical" evidence="6">
    <location>
        <begin position="12"/>
        <end position="34"/>
    </location>
</feature>
<name>A0ABV6GXV4_9PAST</name>
<sequence>MPHLQLPVRLFVFSIGLFAVFRLLFVFVYPDYFFTELDIKQLLQAFLYGIRFDLNITTIFLAPILLVSAVPLPFLFRRKIQKGLAYLALVVFLAFSIITLSDLAYFGEVYRHLGREVMMLGEDLSFLWELAIGSRLIYTVCGLVFLLLLVISFHYSIIRPLGLLQGSMRSSSLVKRIMGSLLFIIVCVWLARGMIIQGRPISYADAFENTASIHQANLILNAPFVVLKQIRAKDQFKPLALLNAEEQKLAMPFDREIFHFQSNSAPNKKNVVLILLESWSYKYIDGLAKRGYKATPFMDSLIPQAQTWDHYYAAGKRSIIGIQAILSSVPVLHNYPTLGFGLELNRVSQIGKLLNQQHYRTIMMQTSNRRSFNVNSVASVLGFQEYYGKEDVPVIKQYPQAPPHFGWDYDSLQFLLTKINQTPQEQPFFAFLFTGTTHEPFANAGEAFHLYPYSMSGEQGFLNALYYSDWSLQQFMQAAAKQPWYQDTIFIFTADHTLNSLPSDSLEEQFHIPLVIFTPDGSLPAKRHQQFATQYDLLPTILDLLGIQAPITTFGQSLIHPKNTNPAILVGNTGIVGMLSPLGSATFLGQKVLSNSNNTPEFQQQILQFKQRITLADQLLNKNQWVVEQE</sequence>
<feature type="transmembrane region" description="Helical" evidence="6">
    <location>
        <begin position="83"/>
        <end position="106"/>
    </location>
</feature>
<keyword evidence="5 6" id="KW-0472">Membrane</keyword>
<feature type="domain" description="Sulfatase N-terminal" evidence="7">
    <location>
        <begin position="269"/>
        <end position="547"/>
    </location>
</feature>
<dbReference type="PANTHER" id="PTHR47371">
    <property type="entry name" value="LIPOTEICHOIC ACID SYNTHASE"/>
    <property type="match status" value="1"/>
</dbReference>
<dbReference type="InterPro" id="IPR017850">
    <property type="entry name" value="Alkaline_phosphatase_core_sf"/>
</dbReference>
<dbReference type="EMBL" id="JBHLWB010000001">
    <property type="protein sequence ID" value="MFC0308204.1"/>
    <property type="molecule type" value="Genomic_DNA"/>
</dbReference>